<dbReference type="SUPFAM" id="SSF47413">
    <property type="entry name" value="lambda repressor-like DNA-binding domains"/>
    <property type="match status" value="1"/>
</dbReference>
<name>A0A0K1LLP9_9CAUD</name>
<evidence type="ECO:0000259" key="1">
    <source>
        <dbReference type="PROSITE" id="PS50943"/>
    </source>
</evidence>
<dbReference type="EMBL" id="KT001913">
    <property type="protein sequence ID" value="AKU43416.1"/>
    <property type="molecule type" value="Genomic_DNA"/>
</dbReference>
<dbReference type="CDD" id="cd00093">
    <property type="entry name" value="HTH_XRE"/>
    <property type="match status" value="1"/>
</dbReference>
<protein>
    <submittedName>
        <fullName evidence="2">Transcriptional regulator</fullName>
    </submittedName>
</protein>
<feature type="domain" description="HTH cro/C1-type" evidence="1">
    <location>
        <begin position="15"/>
        <end position="70"/>
    </location>
</feature>
<dbReference type="PROSITE" id="PS50943">
    <property type="entry name" value="HTH_CROC1"/>
    <property type="match status" value="1"/>
</dbReference>
<sequence length="76" mass="8148">MEIHVETTSRFGQLIRDARVAQGWSQADLAQKIGSGRRFIVDLENGKATAHVGLVMKAVSALGMKMLIDLGEGVPA</sequence>
<dbReference type="InterPro" id="IPR001387">
    <property type="entry name" value="Cro/C1-type_HTH"/>
</dbReference>
<reference evidence="2 3" key="1">
    <citation type="journal article" date="2015" name="Genome Announc.">
        <title>Complete Genome Sequence of Caulobacter crescentus Siphophage Sansa.</title>
        <authorList>
            <person name="Vara L."/>
            <person name="Kane A.A."/>
            <person name="Cahill J.L."/>
            <person name="Rasche E.S."/>
            <person name="Kuty Everett G.F."/>
        </authorList>
    </citation>
    <scope>NUCLEOTIDE SEQUENCE [LARGE SCALE GENOMIC DNA]</scope>
</reference>
<dbReference type="Proteomes" id="UP000225322">
    <property type="component" value="Segment"/>
</dbReference>
<dbReference type="InterPro" id="IPR010982">
    <property type="entry name" value="Lambda_DNA-bd_dom_sf"/>
</dbReference>
<proteinExistence type="predicted"/>
<dbReference type="GO" id="GO:0003677">
    <property type="term" value="F:DNA binding"/>
    <property type="evidence" value="ECO:0007669"/>
    <property type="project" value="InterPro"/>
</dbReference>
<organism evidence="2 3">
    <name type="scientific">Caulobacter phage Sansa</name>
    <dbReference type="NCBI Taxonomy" id="1675600"/>
    <lineage>
        <taxon>Viruses</taxon>
        <taxon>Duplodnaviria</taxon>
        <taxon>Heunggongvirae</taxon>
        <taxon>Uroviricota</taxon>
        <taxon>Caudoviricetes</taxon>
        <taxon>Sansavirus</taxon>
        <taxon>Sansavirus sansa</taxon>
        <taxon>Caulobacter virus Sansa</taxon>
    </lineage>
</organism>
<dbReference type="Gene3D" id="1.10.260.40">
    <property type="entry name" value="lambda repressor-like DNA-binding domains"/>
    <property type="match status" value="1"/>
</dbReference>
<evidence type="ECO:0000313" key="2">
    <source>
        <dbReference type="EMBL" id="AKU43416.1"/>
    </source>
</evidence>
<dbReference type="SMART" id="SM00530">
    <property type="entry name" value="HTH_XRE"/>
    <property type="match status" value="1"/>
</dbReference>
<dbReference type="Pfam" id="PF01381">
    <property type="entry name" value="HTH_3"/>
    <property type="match status" value="1"/>
</dbReference>
<accession>A0A0K1LLP9</accession>
<gene>
    <name evidence="2" type="ORF">CPT_Sansa12</name>
</gene>
<keyword evidence="3" id="KW-1185">Reference proteome</keyword>
<evidence type="ECO:0000313" key="3">
    <source>
        <dbReference type="Proteomes" id="UP000225322"/>
    </source>
</evidence>